<dbReference type="GO" id="GO:0000976">
    <property type="term" value="F:transcription cis-regulatory region binding"/>
    <property type="evidence" value="ECO:0007669"/>
    <property type="project" value="TreeGrafter"/>
</dbReference>
<sequence length="352" mass="39385">MISILDGNDMPKQLTIYDIAKEVGVSAATVSRAISGRGYVSEANKVKIMELVQKYNFRPNTFAQNLQAGFTKTIGYIVPHIGNMYFANVYYEFERWASSHGYMTILLNSKGDYNLESKFLKSLKEKHVDGIVMMGGRMDERNLPENHVREIQEMRQSIPIVSCGPEAERFGCNGIYTDDVKGVEELLLFLKSRGYKRICFIGGGDQYYPSYIKKKTAYVVGEKLGLEVSVRWLTGNEVFSFSAGYDSLKILIEEGRPLPEVICGINDYVALGAVNCALESGLKIPEDIAVTGFDDVSITTMTPVHITSISPRYEYFGKKVFNSLHKLMQAKTLPTGKTSLIKPEIIIRGSTR</sequence>
<dbReference type="EMBL" id="AP023367">
    <property type="protein sequence ID" value="BCJ93177.1"/>
    <property type="molecule type" value="Genomic_DNA"/>
</dbReference>
<dbReference type="Proteomes" id="UP000515561">
    <property type="component" value="Chromosome"/>
</dbReference>
<dbReference type="PANTHER" id="PTHR30146">
    <property type="entry name" value="LACI-RELATED TRANSCRIPTIONAL REPRESSOR"/>
    <property type="match status" value="1"/>
</dbReference>
<dbReference type="KEGG" id="acel:acsn021_07460"/>
<dbReference type="AlphaFoldDB" id="A0A6S6QZ91"/>
<dbReference type="SUPFAM" id="SSF53822">
    <property type="entry name" value="Periplasmic binding protein-like I"/>
    <property type="match status" value="1"/>
</dbReference>
<dbReference type="Pfam" id="PF13377">
    <property type="entry name" value="Peripla_BP_3"/>
    <property type="match status" value="1"/>
</dbReference>
<feature type="domain" description="HTH lacI-type" evidence="4">
    <location>
        <begin position="14"/>
        <end position="68"/>
    </location>
</feature>
<keyword evidence="2 5" id="KW-0238">DNA-binding</keyword>
<dbReference type="Pfam" id="PF00356">
    <property type="entry name" value="LacI"/>
    <property type="match status" value="1"/>
</dbReference>
<dbReference type="PROSITE" id="PS00356">
    <property type="entry name" value="HTH_LACI_1"/>
    <property type="match status" value="1"/>
</dbReference>
<dbReference type="SMART" id="SM00354">
    <property type="entry name" value="HTH_LACI"/>
    <property type="match status" value="1"/>
</dbReference>
<keyword evidence="1" id="KW-0805">Transcription regulation</keyword>
<dbReference type="PANTHER" id="PTHR30146:SF150">
    <property type="entry name" value="ARABINOSE METABOLISM TRANSCRIPTIONAL REPRESSOR"/>
    <property type="match status" value="1"/>
</dbReference>
<protein>
    <submittedName>
        <fullName evidence="5">DNA-binding transcriptional regulator CytR</fullName>
    </submittedName>
</protein>
<dbReference type="InterPro" id="IPR010982">
    <property type="entry name" value="Lambda_DNA-bd_dom_sf"/>
</dbReference>
<keyword evidence="6" id="KW-1185">Reference proteome</keyword>
<evidence type="ECO:0000256" key="3">
    <source>
        <dbReference type="ARBA" id="ARBA00023163"/>
    </source>
</evidence>
<evidence type="ECO:0000313" key="5">
    <source>
        <dbReference type="EMBL" id="BCJ93177.1"/>
    </source>
</evidence>
<dbReference type="InterPro" id="IPR000843">
    <property type="entry name" value="HTH_LacI"/>
</dbReference>
<dbReference type="Gene3D" id="3.40.50.2300">
    <property type="match status" value="2"/>
</dbReference>
<reference evidence="5 6" key="1">
    <citation type="journal article" date="2016" name="Int. J. Syst. Evol. Microbiol.">
        <title>Descriptions of Anaerotaenia torta gen. nov., sp. nov. and Anaerocolumna cellulosilytica gen. nov., sp. nov. isolated from a methanogenic reactor of cattle waste.</title>
        <authorList>
            <person name="Uek A."/>
            <person name="Ohtaki Y."/>
            <person name="Kaku N."/>
            <person name="Ueki K."/>
        </authorList>
    </citation>
    <scope>NUCLEOTIDE SEQUENCE [LARGE SCALE GENOMIC DNA]</scope>
    <source>
        <strain evidence="5 6">SN021</strain>
    </source>
</reference>
<dbReference type="CDD" id="cd06267">
    <property type="entry name" value="PBP1_LacI_sugar_binding-like"/>
    <property type="match status" value="1"/>
</dbReference>
<evidence type="ECO:0000313" key="6">
    <source>
        <dbReference type="Proteomes" id="UP000515561"/>
    </source>
</evidence>
<evidence type="ECO:0000256" key="2">
    <source>
        <dbReference type="ARBA" id="ARBA00023125"/>
    </source>
</evidence>
<evidence type="ECO:0000256" key="1">
    <source>
        <dbReference type="ARBA" id="ARBA00023015"/>
    </source>
</evidence>
<proteinExistence type="predicted"/>
<name>A0A6S6QZ91_9FIRM</name>
<dbReference type="InterPro" id="IPR028082">
    <property type="entry name" value="Peripla_BP_I"/>
</dbReference>
<dbReference type="CDD" id="cd01392">
    <property type="entry name" value="HTH_LacI"/>
    <property type="match status" value="1"/>
</dbReference>
<dbReference type="InterPro" id="IPR046335">
    <property type="entry name" value="LacI/GalR-like_sensor"/>
</dbReference>
<dbReference type="SUPFAM" id="SSF47413">
    <property type="entry name" value="lambda repressor-like DNA-binding domains"/>
    <property type="match status" value="1"/>
</dbReference>
<dbReference type="Gene3D" id="1.10.260.40">
    <property type="entry name" value="lambda repressor-like DNA-binding domains"/>
    <property type="match status" value="1"/>
</dbReference>
<dbReference type="GO" id="GO:0003700">
    <property type="term" value="F:DNA-binding transcription factor activity"/>
    <property type="evidence" value="ECO:0007669"/>
    <property type="project" value="TreeGrafter"/>
</dbReference>
<accession>A0A6S6QZ91</accession>
<evidence type="ECO:0000259" key="4">
    <source>
        <dbReference type="PROSITE" id="PS50932"/>
    </source>
</evidence>
<keyword evidence="3" id="KW-0804">Transcription</keyword>
<dbReference type="PROSITE" id="PS50932">
    <property type="entry name" value="HTH_LACI_2"/>
    <property type="match status" value="1"/>
</dbReference>
<organism evidence="5 6">
    <name type="scientific">Anaerocolumna cellulosilytica</name>
    <dbReference type="NCBI Taxonomy" id="433286"/>
    <lineage>
        <taxon>Bacteria</taxon>
        <taxon>Bacillati</taxon>
        <taxon>Bacillota</taxon>
        <taxon>Clostridia</taxon>
        <taxon>Lachnospirales</taxon>
        <taxon>Lachnospiraceae</taxon>
        <taxon>Anaerocolumna</taxon>
    </lineage>
</organism>
<gene>
    <name evidence="5" type="ORF">acsn021_07460</name>
</gene>